<dbReference type="OMA" id="CLSIPIM"/>
<dbReference type="GO" id="GO:0016020">
    <property type="term" value="C:membrane"/>
    <property type="evidence" value="ECO:0007669"/>
    <property type="project" value="UniProtKB-SubCell"/>
</dbReference>
<gene>
    <name evidence="7" type="ORF">SDRG_09952</name>
</gene>
<evidence type="ECO:0000256" key="3">
    <source>
        <dbReference type="ARBA" id="ARBA00022989"/>
    </source>
</evidence>
<evidence type="ECO:0000259" key="6">
    <source>
        <dbReference type="Pfam" id="PF00324"/>
    </source>
</evidence>
<organism evidence="7 8">
    <name type="scientific">Saprolegnia diclina (strain VS20)</name>
    <dbReference type="NCBI Taxonomy" id="1156394"/>
    <lineage>
        <taxon>Eukaryota</taxon>
        <taxon>Sar</taxon>
        <taxon>Stramenopiles</taxon>
        <taxon>Oomycota</taxon>
        <taxon>Saprolegniomycetes</taxon>
        <taxon>Saprolegniales</taxon>
        <taxon>Saprolegniaceae</taxon>
        <taxon>Saprolegnia</taxon>
    </lineage>
</organism>
<proteinExistence type="predicted"/>
<evidence type="ECO:0000256" key="2">
    <source>
        <dbReference type="ARBA" id="ARBA00022692"/>
    </source>
</evidence>
<sequence length="507" mass="54362">MVSTLDVWALGITIVIGGQYFCWNVGFAAGLPLYCVAIVLIGSGYLAMVCSVAEVTSALPFAGGAYGLARCSLGFSVGFLIGMCEILEYIAYVSSSVLSLTQLLLILAPSLETVQPLLWLLIYGVSILVQGLGGRIFWRANLMLALVSFGILLLWVLGSASYVEYAATAPSSNVDGSFGTFMTNLPLAAWLYVGVEAVSLASDDVENPKAVVPKAQLYCMLTLLATSVASVVLCVGLPPGVDQLPTVLATMNSGFVLFTGLSDQVVTAFAIPATFATVFGFIFAYGKLIHAVASSQLLPRVCQHQYGPNKTPLVALLLGSGVGYLLCLVVYFYPIVGHYLFNICMLSASTGYAAQCVGFIVLRRKFKHIARSQTSLFGVPGAIYALTVWVLVIVAIAGFQNDSYTAVIIFLSLLGLLSIYYHGYAKKRQTFSEDERKVLFVAHIAKFNQLKAKQHPHRAPAGGTDGRGLKLGSKGSALLRSMMSAMSMQSKRESTHMRQVHVQPTPH</sequence>
<dbReference type="Pfam" id="PF00324">
    <property type="entry name" value="AA_permease"/>
    <property type="match status" value="1"/>
</dbReference>
<evidence type="ECO:0000256" key="5">
    <source>
        <dbReference type="SAM" id="Phobius"/>
    </source>
</evidence>
<evidence type="ECO:0000256" key="1">
    <source>
        <dbReference type="ARBA" id="ARBA00004141"/>
    </source>
</evidence>
<dbReference type="GO" id="GO:0055085">
    <property type="term" value="P:transmembrane transport"/>
    <property type="evidence" value="ECO:0007669"/>
    <property type="project" value="InterPro"/>
</dbReference>
<dbReference type="VEuPathDB" id="FungiDB:SDRG_09952"/>
<comment type="subcellular location">
    <subcellularLocation>
        <location evidence="1">Membrane</location>
        <topology evidence="1">Multi-pass membrane protein</topology>
    </subcellularLocation>
</comment>
<feature type="domain" description="Amino acid permease/ SLC12A" evidence="6">
    <location>
        <begin position="25"/>
        <end position="397"/>
    </location>
</feature>
<feature type="transmembrane region" description="Helical" evidence="5">
    <location>
        <begin position="339"/>
        <end position="362"/>
    </location>
</feature>
<dbReference type="RefSeq" id="XP_008614141.1">
    <property type="nucleotide sequence ID" value="XM_008615919.1"/>
</dbReference>
<keyword evidence="3 5" id="KW-1133">Transmembrane helix</keyword>
<keyword evidence="8" id="KW-1185">Reference proteome</keyword>
<keyword evidence="2 5" id="KW-0812">Transmembrane</keyword>
<dbReference type="InterPro" id="IPR004841">
    <property type="entry name" value="AA-permease/SLC12A_dom"/>
</dbReference>
<dbReference type="PANTHER" id="PTHR42770">
    <property type="entry name" value="AMINO ACID TRANSPORTER-RELATED"/>
    <property type="match status" value="1"/>
</dbReference>
<dbReference type="STRING" id="1156394.T0QF24"/>
<dbReference type="Proteomes" id="UP000030762">
    <property type="component" value="Unassembled WGS sequence"/>
</dbReference>
<dbReference type="PANTHER" id="PTHR42770:SF7">
    <property type="entry name" value="MEMBRANE PROTEIN"/>
    <property type="match status" value="1"/>
</dbReference>
<dbReference type="InterPro" id="IPR050367">
    <property type="entry name" value="APC_superfamily"/>
</dbReference>
<dbReference type="PIRSF" id="PIRSF006060">
    <property type="entry name" value="AA_transporter"/>
    <property type="match status" value="1"/>
</dbReference>
<feature type="transmembrane region" description="Helical" evidence="5">
    <location>
        <begin position="217"/>
        <end position="238"/>
    </location>
</feature>
<keyword evidence="4 5" id="KW-0472">Membrane</keyword>
<feature type="transmembrane region" description="Helical" evidence="5">
    <location>
        <begin position="61"/>
        <end position="82"/>
    </location>
</feature>
<feature type="transmembrane region" description="Helical" evidence="5">
    <location>
        <begin position="6"/>
        <end position="26"/>
    </location>
</feature>
<reference evidence="7 8" key="1">
    <citation type="submission" date="2012-04" db="EMBL/GenBank/DDBJ databases">
        <title>The Genome Sequence of Saprolegnia declina VS20.</title>
        <authorList>
            <consortium name="The Broad Institute Genome Sequencing Platform"/>
            <person name="Russ C."/>
            <person name="Nusbaum C."/>
            <person name="Tyler B."/>
            <person name="van West P."/>
            <person name="Dieguez-Uribeondo J."/>
            <person name="de Bruijn I."/>
            <person name="Tripathy S."/>
            <person name="Jiang R."/>
            <person name="Young S.K."/>
            <person name="Zeng Q."/>
            <person name="Gargeya S."/>
            <person name="Fitzgerald M."/>
            <person name="Haas B."/>
            <person name="Abouelleil A."/>
            <person name="Alvarado L."/>
            <person name="Arachchi H.M."/>
            <person name="Berlin A."/>
            <person name="Chapman S.B."/>
            <person name="Goldberg J."/>
            <person name="Griggs A."/>
            <person name="Gujja S."/>
            <person name="Hansen M."/>
            <person name="Howarth C."/>
            <person name="Imamovic A."/>
            <person name="Larimer J."/>
            <person name="McCowen C."/>
            <person name="Montmayeur A."/>
            <person name="Murphy C."/>
            <person name="Neiman D."/>
            <person name="Pearson M."/>
            <person name="Priest M."/>
            <person name="Roberts A."/>
            <person name="Saif S."/>
            <person name="Shea T."/>
            <person name="Sisk P."/>
            <person name="Sykes S."/>
            <person name="Wortman J."/>
            <person name="Nusbaum C."/>
            <person name="Birren B."/>
        </authorList>
    </citation>
    <scope>NUCLEOTIDE SEQUENCE [LARGE SCALE GENOMIC DNA]</scope>
    <source>
        <strain evidence="7 8">VS20</strain>
    </source>
</reference>
<dbReference type="AlphaFoldDB" id="T0QF24"/>
<feature type="transmembrane region" description="Helical" evidence="5">
    <location>
        <begin position="89"/>
        <end position="111"/>
    </location>
</feature>
<feature type="transmembrane region" description="Helical" evidence="5">
    <location>
        <begin position="145"/>
        <end position="167"/>
    </location>
</feature>
<protein>
    <recommendedName>
        <fullName evidence="6">Amino acid permease/ SLC12A domain-containing protein</fullName>
    </recommendedName>
</protein>
<feature type="transmembrane region" description="Helical" evidence="5">
    <location>
        <begin position="187"/>
        <end position="205"/>
    </location>
</feature>
<name>T0QF24_SAPDV</name>
<accession>T0QF24</accession>
<feature type="transmembrane region" description="Helical" evidence="5">
    <location>
        <begin position="313"/>
        <end position="333"/>
    </location>
</feature>
<evidence type="ECO:0000313" key="8">
    <source>
        <dbReference type="Proteomes" id="UP000030762"/>
    </source>
</evidence>
<dbReference type="GeneID" id="19950679"/>
<evidence type="ECO:0000256" key="4">
    <source>
        <dbReference type="ARBA" id="ARBA00023136"/>
    </source>
</evidence>
<feature type="transmembrane region" description="Helical" evidence="5">
    <location>
        <begin position="33"/>
        <end position="55"/>
    </location>
</feature>
<evidence type="ECO:0000313" key="7">
    <source>
        <dbReference type="EMBL" id="EQC32200.1"/>
    </source>
</evidence>
<feature type="transmembrane region" description="Helical" evidence="5">
    <location>
        <begin position="117"/>
        <end position="138"/>
    </location>
</feature>
<feature type="transmembrane region" description="Helical" evidence="5">
    <location>
        <begin position="403"/>
        <end position="421"/>
    </location>
</feature>
<dbReference type="Gene3D" id="1.20.1740.10">
    <property type="entry name" value="Amino acid/polyamine transporter I"/>
    <property type="match status" value="1"/>
</dbReference>
<dbReference type="InParanoid" id="T0QF24"/>
<dbReference type="OrthoDB" id="74422at2759"/>
<feature type="transmembrane region" description="Helical" evidence="5">
    <location>
        <begin position="374"/>
        <end position="397"/>
    </location>
</feature>
<dbReference type="EMBL" id="JH767164">
    <property type="protein sequence ID" value="EQC32200.1"/>
    <property type="molecule type" value="Genomic_DNA"/>
</dbReference>
<feature type="transmembrane region" description="Helical" evidence="5">
    <location>
        <begin position="265"/>
        <end position="286"/>
    </location>
</feature>